<evidence type="ECO:0000313" key="2">
    <source>
        <dbReference type="EMBL" id="KAJ6636493.1"/>
    </source>
</evidence>
<gene>
    <name evidence="2" type="primary">Fur1_1</name>
    <name evidence="2" type="ORF">Bhyg_15083</name>
</gene>
<organism evidence="2 3">
    <name type="scientific">Pseudolycoriella hygida</name>
    <dbReference type="NCBI Taxonomy" id="35572"/>
    <lineage>
        <taxon>Eukaryota</taxon>
        <taxon>Metazoa</taxon>
        <taxon>Ecdysozoa</taxon>
        <taxon>Arthropoda</taxon>
        <taxon>Hexapoda</taxon>
        <taxon>Insecta</taxon>
        <taxon>Pterygota</taxon>
        <taxon>Neoptera</taxon>
        <taxon>Endopterygota</taxon>
        <taxon>Diptera</taxon>
        <taxon>Nematocera</taxon>
        <taxon>Sciaroidea</taxon>
        <taxon>Sciaridae</taxon>
        <taxon>Pseudolycoriella</taxon>
    </lineage>
</organism>
<keyword evidence="2" id="KW-0378">Hydrolase</keyword>
<reference evidence="2" key="1">
    <citation type="submission" date="2022-07" db="EMBL/GenBank/DDBJ databases">
        <authorList>
            <person name="Trinca V."/>
            <person name="Uliana J.V.C."/>
            <person name="Torres T.T."/>
            <person name="Ward R.J."/>
            <person name="Monesi N."/>
        </authorList>
    </citation>
    <scope>NUCLEOTIDE SEQUENCE</scope>
    <source>
        <strain evidence="2">HSMRA1968</strain>
        <tissue evidence="2">Whole embryos</tissue>
    </source>
</reference>
<dbReference type="GO" id="GO:0008233">
    <property type="term" value="F:peptidase activity"/>
    <property type="evidence" value="ECO:0007669"/>
    <property type="project" value="UniProtKB-KW"/>
</dbReference>
<dbReference type="OrthoDB" id="8052632at2759"/>
<comment type="caution">
    <text evidence="2">The sequence shown here is derived from an EMBL/GenBank/DDBJ whole genome shotgun (WGS) entry which is preliminary data.</text>
</comment>
<feature type="non-terminal residue" evidence="2">
    <location>
        <position position="97"/>
    </location>
</feature>
<evidence type="ECO:0000256" key="1">
    <source>
        <dbReference type="SAM" id="MobiDB-lite"/>
    </source>
</evidence>
<keyword evidence="2" id="KW-0645">Protease</keyword>
<evidence type="ECO:0000313" key="3">
    <source>
        <dbReference type="Proteomes" id="UP001151699"/>
    </source>
</evidence>
<dbReference type="AlphaFoldDB" id="A0A9Q0RY40"/>
<feature type="non-terminal residue" evidence="2">
    <location>
        <position position="1"/>
    </location>
</feature>
<accession>A0A9Q0RY40</accession>
<dbReference type="EMBL" id="WJQU01000004">
    <property type="protein sequence ID" value="KAJ6636493.1"/>
    <property type="molecule type" value="Genomic_DNA"/>
</dbReference>
<sequence length="97" mass="10937">IWRELRQITQWDLIFHGTDDPVQPNDPPRKPKSGLELSYGGELGHNSLEFESDPASGMWRDMQQIGESHVDVQRTASKDETGTACRNFAPNKQCIGL</sequence>
<proteinExistence type="predicted"/>
<protein>
    <submittedName>
        <fullName evidence="2">Furin-like protease 1, isoforms 1/1-X/2</fullName>
    </submittedName>
</protein>
<dbReference type="Proteomes" id="UP001151699">
    <property type="component" value="Chromosome C"/>
</dbReference>
<name>A0A9Q0RY40_9DIPT</name>
<feature type="region of interest" description="Disordered" evidence="1">
    <location>
        <begin position="16"/>
        <end position="38"/>
    </location>
</feature>
<keyword evidence="3" id="KW-1185">Reference proteome</keyword>
<dbReference type="GO" id="GO:0006508">
    <property type="term" value="P:proteolysis"/>
    <property type="evidence" value="ECO:0007669"/>
    <property type="project" value="UniProtKB-KW"/>
</dbReference>